<evidence type="ECO:0000256" key="8">
    <source>
        <dbReference type="SAM" id="MobiDB-lite"/>
    </source>
</evidence>
<feature type="compositionally biased region" description="Polar residues" evidence="8">
    <location>
        <begin position="879"/>
        <end position="924"/>
    </location>
</feature>
<protein>
    <recommendedName>
        <fullName evidence="9">Inner centromere protein ARK-binding domain-containing protein</fullName>
    </recommendedName>
</protein>
<feature type="region of interest" description="Disordered" evidence="8">
    <location>
        <begin position="177"/>
        <end position="395"/>
    </location>
</feature>
<dbReference type="Pfam" id="PF03941">
    <property type="entry name" value="INCENP_ARK-bind"/>
    <property type="match status" value="1"/>
</dbReference>
<dbReference type="EMBL" id="JAUJFL010000001">
    <property type="protein sequence ID" value="KAK2614312.1"/>
    <property type="molecule type" value="Genomic_DNA"/>
</dbReference>
<feature type="compositionally biased region" description="Polar residues" evidence="8">
    <location>
        <begin position="449"/>
        <end position="459"/>
    </location>
</feature>
<evidence type="ECO:0000313" key="11">
    <source>
        <dbReference type="Proteomes" id="UP001265746"/>
    </source>
</evidence>
<comment type="caution">
    <text evidence="10">The sequence shown here is derived from an EMBL/GenBank/DDBJ whole genome shotgun (WGS) entry which is preliminary data.</text>
</comment>
<feature type="compositionally biased region" description="Basic and acidic residues" evidence="8">
    <location>
        <begin position="946"/>
        <end position="1001"/>
    </location>
</feature>
<dbReference type="CDD" id="cd22249">
    <property type="entry name" value="UDM1_RNF168_RNF169-like"/>
    <property type="match status" value="1"/>
</dbReference>
<dbReference type="PANTHER" id="PTHR13142:SF1">
    <property type="entry name" value="INNER CENTROMERE PROTEIN"/>
    <property type="match status" value="1"/>
</dbReference>
<accession>A0AAD9W7V1</accession>
<dbReference type="InterPro" id="IPR005635">
    <property type="entry name" value="Inner_centromere_prot_ARK-bd"/>
</dbReference>
<feature type="region of interest" description="Disordered" evidence="8">
    <location>
        <begin position="425"/>
        <end position="494"/>
    </location>
</feature>
<feature type="domain" description="Inner centromere protein ARK-binding" evidence="9">
    <location>
        <begin position="1239"/>
        <end position="1297"/>
    </location>
</feature>
<evidence type="ECO:0000259" key="9">
    <source>
        <dbReference type="Pfam" id="PF03941"/>
    </source>
</evidence>
<dbReference type="PANTHER" id="PTHR13142">
    <property type="entry name" value="INNER CENTROMERE PROTEIN"/>
    <property type="match status" value="1"/>
</dbReference>
<feature type="compositionally biased region" description="Acidic residues" evidence="8">
    <location>
        <begin position="1241"/>
        <end position="1253"/>
    </location>
</feature>
<feature type="compositionally biased region" description="Low complexity" evidence="8">
    <location>
        <begin position="293"/>
        <end position="303"/>
    </location>
</feature>
<keyword evidence="7" id="KW-0539">Nucleus</keyword>
<feature type="compositionally biased region" description="Basic and acidic residues" evidence="8">
    <location>
        <begin position="681"/>
        <end position="697"/>
    </location>
</feature>
<evidence type="ECO:0000256" key="5">
    <source>
        <dbReference type="ARBA" id="ARBA00022829"/>
    </source>
</evidence>
<feature type="region of interest" description="Disordered" evidence="8">
    <location>
        <begin position="126"/>
        <end position="145"/>
    </location>
</feature>
<dbReference type="GO" id="GO:0007059">
    <property type="term" value="P:chromosome segregation"/>
    <property type="evidence" value="ECO:0007669"/>
    <property type="project" value="UniProtKB-KW"/>
</dbReference>
<dbReference type="Proteomes" id="UP001265746">
    <property type="component" value="Unassembled WGS sequence"/>
</dbReference>
<feature type="compositionally biased region" description="Polar residues" evidence="8">
    <location>
        <begin position="592"/>
        <end position="607"/>
    </location>
</feature>
<feature type="region of interest" description="Disordered" evidence="8">
    <location>
        <begin position="520"/>
        <end position="626"/>
    </location>
</feature>
<evidence type="ECO:0000256" key="7">
    <source>
        <dbReference type="ARBA" id="ARBA00023242"/>
    </source>
</evidence>
<feature type="compositionally biased region" description="Basic and acidic residues" evidence="8">
    <location>
        <begin position="746"/>
        <end position="771"/>
    </location>
</feature>
<proteinExistence type="inferred from homology"/>
<keyword evidence="6" id="KW-0206">Cytoskeleton</keyword>
<feature type="compositionally biased region" description="Acidic residues" evidence="8">
    <location>
        <begin position="819"/>
        <end position="830"/>
    </location>
</feature>
<organism evidence="10 11">
    <name type="scientific">Phomopsis amygdali</name>
    <name type="common">Fusicoccum amygdali</name>
    <dbReference type="NCBI Taxonomy" id="1214568"/>
    <lineage>
        <taxon>Eukaryota</taxon>
        <taxon>Fungi</taxon>
        <taxon>Dikarya</taxon>
        <taxon>Ascomycota</taxon>
        <taxon>Pezizomycotina</taxon>
        <taxon>Sordariomycetes</taxon>
        <taxon>Sordariomycetidae</taxon>
        <taxon>Diaporthales</taxon>
        <taxon>Diaporthaceae</taxon>
        <taxon>Diaporthe</taxon>
    </lineage>
</organism>
<keyword evidence="4" id="KW-0963">Cytoplasm</keyword>
<gene>
    <name evidence="10" type="ORF">N8I77_001151</name>
</gene>
<feature type="compositionally biased region" description="Polar residues" evidence="8">
    <location>
        <begin position="576"/>
        <end position="585"/>
    </location>
</feature>
<feature type="region of interest" description="Disordered" evidence="8">
    <location>
        <begin position="1191"/>
        <end position="1263"/>
    </location>
</feature>
<feature type="compositionally biased region" description="Polar residues" evidence="8">
    <location>
        <begin position="1223"/>
        <end position="1233"/>
    </location>
</feature>
<evidence type="ECO:0000256" key="1">
    <source>
        <dbReference type="ARBA" id="ARBA00004123"/>
    </source>
</evidence>
<evidence type="ECO:0000256" key="6">
    <source>
        <dbReference type="ARBA" id="ARBA00023212"/>
    </source>
</evidence>
<keyword evidence="5" id="KW-0159">Chromosome partition</keyword>
<feature type="compositionally biased region" description="Basic and acidic residues" evidence="8">
    <location>
        <begin position="381"/>
        <end position="391"/>
    </location>
</feature>
<evidence type="ECO:0000256" key="2">
    <source>
        <dbReference type="ARBA" id="ARBA00004186"/>
    </source>
</evidence>
<feature type="compositionally biased region" description="Basic and acidic residues" evidence="8">
    <location>
        <begin position="719"/>
        <end position="739"/>
    </location>
</feature>
<dbReference type="GO" id="GO:0005819">
    <property type="term" value="C:spindle"/>
    <property type="evidence" value="ECO:0007669"/>
    <property type="project" value="UniProtKB-SubCell"/>
</dbReference>
<evidence type="ECO:0000256" key="3">
    <source>
        <dbReference type="ARBA" id="ARBA00010042"/>
    </source>
</evidence>
<keyword evidence="11" id="KW-1185">Reference proteome</keyword>
<feature type="region of interest" description="Disordered" evidence="8">
    <location>
        <begin position="656"/>
        <end position="1154"/>
    </location>
</feature>
<feature type="compositionally biased region" description="Low complexity" evidence="8">
    <location>
        <begin position="925"/>
        <end position="936"/>
    </location>
</feature>
<feature type="compositionally biased region" description="Basic and acidic residues" evidence="8">
    <location>
        <begin position="220"/>
        <end position="229"/>
    </location>
</feature>
<comment type="similarity">
    <text evidence="3">Belongs to the INCENP family.</text>
</comment>
<reference evidence="10" key="1">
    <citation type="submission" date="2023-06" db="EMBL/GenBank/DDBJ databases">
        <authorList>
            <person name="Noh H."/>
        </authorList>
    </citation>
    <scope>NUCLEOTIDE SEQUENCE</scope>
    <source>
        <strain evidence="10">DUCC20226</strain>
    </source>
</reference>
<dbReference type="GO" id="GO:0005634">
    <property type="term" value="C:nucleus"/>
    <property type="evidence" value="ECO:0007669"/>
    <property type="project" value="UniProtKB-SubCell"/>
</dbReference>
<feature type="compositionally biased region" description="Basic and acidic residues" evidence="8">
    <location>
        <begin position="1103"/>
        <end position="1112"/>
    </location>
</feature>
<name>A0AAD9W7V1_PHOAM</name>
<evidence type="ECO:0000256" key="4">
    <source>
        <dbReference type="ARBA" id="ARBA00022490"/>
    </source>
</evidence>
<feature type="compositionally biased region" description="Basic and acidic residues" evidence="8">
    <location>
        <begin position="853"/>
        <end position="869"/>
    </location>
</feature>
<sequence>MAMRPGPPRQPVGSTAWCTEERSSALQISRSEVEEFGYSARNELEWLNEHMADIFSENQINVAEVFKTPGKLRGKTPRTARKPVQNENRVPLSNIFSATPQGEPNPFTTSALHNDRTPKFRIAEDHPASPAMRPSVNRKPVPTKSAAHNTIPVADSGYYGSQSQEVFIEVDEMIKNAEPGPQQGSQGTPRRPTQVVTVLADSDAIGDLGSATEVFEDPVEPEKVAETDHAGFASPEATFDREVEAETVPASSPVNLLGPESPEKPPAEVSPSRSSPAQPEPPADVEDDGKYMEATAPEPALELPAEDYENADVTRSPSDGSSPIRPLVRKSSLNFASLPAREPMASNKSLGARMSRTSHVDLARTSYYPRQTGGKSLGIRQETRGDDHEAMDIDEDDVAGAINKESTVVAHSKTYTQRLQDQISMLGKSQAGGPRLSKSIPSLAGTQKPLLSNQSQVSQAARADTEEMGLSPQRQHLAKTPGAFPEDDGDDWIAPPTTIQAAAQSPRPAMEKSYTTDVMEGLHSKNTVGGTEFVLPRHPSQSGASESPPDLPAKKPDQAPSVFGHIKSASIDLPSPNYSPGVSSTGHRKIVSASNPVSVTTQENNTFEPPKSPSRTFRESPLKNSALKQVKNKFSSILKNSRGLLASSAAISAEGKASLVNSPSNVRLGKQPTSSNGSLRSGHETEPLYPDLTRHASWESQPVPTPSSPSRPNGRKTRASTERDKREQKQKDREGKEANHIASQMDKLEKEREKEREKARVFSQEQERIAAEKQLAAQKEHERSMRTPAPKEAIRPTRSSPRKAKTQQESAAKAAAEIVELDSADQDIEMTDAATTKMAPASIPRPTPGQSLKKSEIKRPQRPTKEPATKARQAPTLIRVNTSSQNTGFHPSNSVLAATLENTLGPSQQQMKSKTSQPTLQSKMSQQSFNSSVNSSTGRPKALDLAAKRKQQEEKEAQRRRDAKAEIDRKRAAMREEDRRQEQERREKDRQQAAKEEEAKKKAQRQAAIEKAKQTRAPPPAVRSQPNAPPEHNGVRDKAGLPRPASRLQQSTAHRSQEDVSRPVNAVLSSTASMSLKRPLQQDGSEDGVQRPTAPRNGPSQPKEVKRMRMSDEFDFEDEAEMQSYGTSLKGPPVRPSAGFKKDQPNKSLYSGYATAPQGATRDIFKAPVAPQHSKSGHPLDMAQVSKGPIPFAANHHAAGPSHKTPARPKSVVATKSAAKPANRSSPRFQNGDNIELPEIQTDDDDDEEEEEEGAKALGVASWADTPALRRELMRQETVDPLQVFGPPAPLNMEEVFSKSKDRWHKFRARTSSANWSGADRLTEDEIRKDLAARDRMRREGGWTYELSKDM</sequence>
<comment type="subcellular location">
    <subcellularLocation>
        <location evidence="2">Cytoplasm</location>
        <location evidence="2">Cytoskeleton</location>
        <location evidence="2">Spindle</location>
    </subcellularLocation>
    <subcellularLocation>
        <location evidence="1">Nucleus</location>
    </subcellularLocation>
</comment>
<evidence type="ECO:0000313" key="10">
    <source>
        <dbReference type="EMBL" id="KAK2614312.1"/>
    </source>
</evidence>
<feature type="compositionally biased region" description="Polar residues" evidence="8">
    <location>
        <begin position="659"/>
        <end position="679"/>
    </location>
</feature>